<reference evidence="1" key="1">
    <citation type="journal article" date="2021" name="Proc. Natl. Acad. Sci. U.S.A.">
        <title>A Catalog of Tens of Thousands of Viruses from Human Metagenomes Reveals Hidden Associations with Chronic Diseases.</title>
        <authorList>
            <person name="Tisza M.J."/>
            <person name="Buck C.B."/>
        </authorList>
    </citation>
    <scope>NUCLEOTIDE SEQUENCE</scope>
    <source>
        <strain evidence="1">CtrCp2</strain>
    </source>
</reference>
<protein>
    <submittedName>
        <fullName evidence="1">Head fiber protein</fullName>
    </submittedName>
</protein>
<sequence length="199" mass="21404">MFNIQNHSKMGMTVTRRKDTRTPRVFMHKTADIRGGVSVKVSELGGDFLNEGAVLSAPDNGICHVVKIAVLSAEATDTATDIKVNKGHNFKVGDFIMADEGGKAYAITSITTTEKTHDTIKVKTTLGVKIEKGGFIIEAAEESATTTSKLKYTPLSLVGTGKPIVQNSNLDTDAWLIGVTKGNPLPECVMKHLKGIINY</sequence>
<evidence type="ECO:0000313" key="1">
    <source>
        <dbReference type="EMBL" id="DAD99944.1"/>
    </source>
</evidence>
<dbReference type="EMBL" id="BK015296">
    <property type="protein sequence ID" value="DAD99944.1"/>
    <property type="molecule type" value="Genomic_DNA"/>
</dbReference>
<organism evidence="1">
    <name type="scientific">Myoviridae sp. ctrCp2</name>
    <dbReference type="NCBI Taxonomy" id="2825179"/>
    <lineage>
        <taxon>Viruses</taxon>
        <taxon>Duplodnaviria</taxon>
        <taxon>Heunggongvirae</taxon>
        <taxon>Uroviricota</taxon>
        <taxon>Caudoviricetes</taxon>
    </lineage>
</organism>
<proteinExistence type="predicted"/>
<name>A0A8S5P0G8_9CAUD</name>
<accession>A0A8S5P0G8</accession>